<reference evidence="5" key="1">
    <citation type="submission" date="2018-05" db="EMBL/GenBank/DDBJ databases">
        <authorList>
            <person name="Lanie J.A."/>
            <person name="Ng W.-L."/>
            <person name="Kazmierczak K.M."/>
            <person name="Andrzejewski T.M."/>
            <person name="Davidsen T.M."/>
            <person name="Wayne K.J."/>
            <person name="Tettelin H."/>
            <person name="Glass J.I."/>
            <person name="Rusch D."/>
            <person name="Podicherti R."/>
            <person name="Tsui H.-C.T."/>
            <person name="Winkler M.E."/>
        </authorList>
    </citation>
    <scope>NUCLEOTIDE SEQUENCE</scope>
</reference>
<dbReference type="PANTHER" id="PTHR10629:SF52">
    <property type="entry name" value="DNA (CYTOSINE-5)-METHYLTRANSFERASE 1"/>
    <property type="match status" value="1"/>
</dbReference>
<dbReference type="InterPro" id="IPR050390">
    <property type="entry name" value="C5-Methyltransferase"/>
</dbReference>
<dbReference type="PANTHER" id="PTHR10629">
    <property type="entry name" value="CYTOSINE-SPECIFIC METHYLTRANSFERASE"/>
    <property type="match status" value="1"/>
</dbReference>
<evidence type="ECO:0000313" key="5">
    <source>
        <dbReference type="EMBL" id="SVC71893.1"/>
    </source>
</evidence>
<evidence type="ECO:0000256" key="3">
    <source>
        <dbReference type="ARBA" id="ARBA00022679"/>
    </source>
</evidence>
<dbReference type="GO" id="GO:0003677">
    <property type="term" value="F:DNA binding"/>
    <property type="evidence" value="ECO:0007669"/>
    <property type="project" value="TreeGrafter"/>
</dbReference>
<dbReference type="EMBL" id="UINC01106903">
    <property type="protein sequence ID" value="SVC71893.1"/>
    <property type="molecule type" value="Genomic_DNA"/>
</dbReference>
<name>A0A382PER0_9ZZZZ</name>
<evidence type="ECO:0000256" key="1">
    <source>
        <dbReference type="ARBA" id="ARBA00011975"/>
    </source>
</evidence>
<dbReference type="InterPro" id="IPR029063">
    <property type="entry name" value="SAM-dependent_MTases_sf"/>
</dbReference>
<dbReference type="EC" id="2.1.1.37" evidence="1"/>
<dbReference type="PROSITE" id="PS51679">
    <property type="entry name" value="SAM_MT_C5"/>
    <property type="match status" value="1"/>
</dbReference>
<dbReference type="AlphaFoldDB" id="A0A382PER0"/>
<keyword evidence="2" id="KW-0489">Methyltransferase</keyword>
<dbReference type="GO" id="GO:0003886">
    <property type="term" value="F:DNA (cytosine-5-)-methyltransferase activity"/>
    <property type="evidence" value="ECO:0007669"/>
    <property type="project" value="UniProtKB-EC"/>
</dbReference>
<dbReference type="SUPFAM" id="SSF53335">
    <property type="entry name" value="S-adenosyl-L-methionine-dependent methyltransferases"/>
    <property type="match status" value="1"/>
</dbReference>
<keyword evidence="3" id="KW-0808">Transferase</keyword>
<dbReference type="Gene3D" id="3.40.50.150">
    <property type="entry name" value="Vaccinia Virus protein VP39"/>
    <property type="match status" value="1"/>
</dbReference>
<dbReference type="PROSITE" id="PS00094">
    <property type="entry name" value="C5_MTASE_1"/>
    <property type="match status" value="1"/>
</dbReference>
<sequence length="145" mass="16438">MANKFYFIDLFAGCGGLSLGLEQAGFEPLLFNEINPSALKTYEEHVQGKFKPEIVRDIKNLSDDRIDGLKSKWKSDGIDVDLVAGGPPCWGYSNIGIRRTFKTDKVDIGTNHLYKEMARVIKKIKPKMFLFENVRGLLNARWTPN</sequence>
<dbReference type="Pfam" id="PF00145">
    <property type="entry name" value="DNA_methylase"/>
    <property type="match status" value="1"/>
</dbReference>
<dbReference type="InterPro" id="IPR018117">
    <property type="entry name" value="C5_DNA_meth_AS"/>
</dbReference>
<dbReference type="GO" id="GO:0044027">
    <property type="term" value="P:negative regulation of gene expression via chromosomal CpG island methylation"/>
    <property type="evidence" value="ECO:0007669"/>
    <property type="project" value="TreeGrafter"/>
</dbReference>
<dbReference type="InterPro" id="IPR001525">
    <property type="entry name" value="C5_MeTfrase"/>
</dbReference>
<dbReference type="GO" id="GO:0032259">
    <property type="term" value="P:methylation"/>
    <property type="evidence" value="ECO:0007669"/>
    <property type="project" value="UniProtKB-KW"/>
</dbReference>
<evidence type="ECO:0000256" key="2">
    <source>
        <dbReference type="ARBA" id="ARBA00022603"/>
    </source>
</evidence>
<gene>
    <name evidence="5" type="ORF">METZ01_LOCUS324747</name>
</gene>
<dbReference type="GO" id="GO:0005634">
    <property type="term" value="C:nucleus"/>
    <property type="evidence" value="ECO:0007669"/>
    <property type="project" value="TreeGrafter"/>
</dbReference>
<proteinExistence type="predicted"/>
<organism evidence="5">
    <name type="scientific">marine metagenome</name>
    <dbReference type="NCBI Taxonomy" id="408172"/>
    <lineage>
        <taxon>unclassified sequences</taxon>
        <taxon>metagenomes</taxon>
        <taxon>ecological metagenomes</taxon>
    </lineage>
</organism>
<feature type="non-terminal residue" evidence="5">
    <location>
        <position position="145"/>
    </location>
</feature>
<keyword evidence="4" id="KW-0949">S-adenosyl-L-methionine</keyword>
<accession>A0A382PER0</accession>
<evidence type="ECO:0000256" key="4">
    <source>
        <dbReference type="ARBA" id="ARBA00022691"/>
    </source>
</evidence>
<protein>
    <recommendedName>
        <fullName evidence="1">DNA (cytosine-5-)-methyltransferase</fullName>
        <ecNumber evidence="1">2.1.1.37</ecNumber>
    </recommendedName>
</protein>
<dbReference type="PRINTS" id="PR00105">
    <property type="entry name" value="C5METTRFRASE"/>
</dbReference>